<dbReference type="STRING" id="1280946.HY29_18250"/>
<organism evidence="2 3">
    <name type="scientific">Hyphomonas beringensis</name>
    <dbReference type="NCBI Taxonomy" id="1280946"/>
    <lineage>
        <taxon>Bacteria</taxon>
        <taxon>Pseudomonadati</taxon>
        <taxon>Pseudomonadota</taxon>
        <taxon>Alphaproteobacteria</taxon>
        <taxon>Hyphomonadales</taxon>
        <taxon>Hyphomonadaceae</taxon>
        <taxon>Hyphomonas</taxon>
    </lineage>
</organism>
<evidence type="ECO:0000313" key="3">
    <source>
        <dbReference type="Proteomes" id="UP000027037"/>
    </source>
</evidence>
<dbReference type="Proteomes" id="UP000027037">
    <property type="component" value="Unassembled WGS sequence"/>
</dbReference>
<feature type="region of interest" description="Disordered" evidence="1">
    <location>
        <begin position="1"/>
        <end position="24"/>
    </location>
</feature>
<dbReference type="EMBL" id="AWFF01000071">
    <property type="protein sequence ID" value="KCZ52153.1"/>
    <property type="molecule type" value="Genomic_DNA"/>
</dbReference>
<evidence type="ECO:0000256" key="1">
    <source>
        <dbReference type="SAM" id="MobiDB-lite"/>
    </source>
</evidence>
<protein>
    <submittedName>
        <fullName evidence="2">Uncharacterized protein</fullName>
    </submittedName>
</protein>
<dbReference type="AlphaFoldDB" id="A0A062U367"/>
<gene>
    <name evidence="2" type="ORF">HY29_18250</name>
</gene>
<sequence>MPSYGNHTTVNQNNQPTGWTFGSGDQPNIVKVDGPGGQATWYTTGPDSDATNAGAGVDRQYLDIANGRNNFYQTFTPECTGEVKFGGAFSNRGGTATGSISIRNGDGLNGSVVGQTNTVTVAGGPPVGRPWLPADFTTNVVAGQTYSFVVDMNDEANFDEGYVKFVKGCGANPPDGGGNTGSLTGNPGMPAGPLIEMELEMADPNIFDVPSNPDLPGCCSPWTEDKLKSSLKYQGTGNITDPYTLHYSPDASINVQMEGYINYLHALDPGVTSITVSFKLYNKGQNPNAPGLGTQLGSEHSLTWTAGGSSVPSNGNGNFFSLPSQAMNINNWYRVQSSVSLNNGKEAFGKECATSDFMMNIEVKGSNMKSSNGSGATLKTIENGKMMSKKLETASKNTLEGKFPTRKSSGVQRRN</sequence>
<accession>A0A062U367</accession>
<feature type="compositionally biased region" description="Polar residues" evidence="1">
    <location>
        <begin position="406"/>
        <end position="415"/>
    </location>
</feature>
<keyword evidence="3" id="KW-1185">Reference proteome</keyword>
<evidence type="ECO:0000313" key="2">
    <source>
        <dbReference type="EMBL" id="KCZ52153.1"/>
    </source>
</evidence>
<proteinExistence type="predicted"/>
<reference evidence="2 3" key="1">
    <citation type="journal article" date="2014" name="Antonie Van Leeuwenhoek">
        <title>Hyphomonas beringensis sp. nov. and Hyphomonas chukchiensis sp. nov., isolated from surface seawater of the Bering Sea and Chukchi Sea.</title>
        <authorList>
            <person name="Li C."/>
            <person name="Lai Q."/>
            <person name="Li G."/>
            <person name="Dong C."/>
            <person name="Wang J."/>
            <person name="Liao Y."/>
            <person name="Shao Z."/>
        </authorList>
    </citation>
    <scope>NUCLEOTIDE SEQUENCE [LARGE SCALE GENOMIC DNA]</scope>
    <source>
        <strain evidence="2 3">25B14_1</strain>
    </source>
</reference>
<comment type="caution">
    <text evidence="2">The sequence shown here is derived from an EMBL/GenBank/DDBJ whole genome shotgun (WGS) entry which is preliminary data.</text>
</comment>
<feature type="region of interest" description="Disordered" evidence="1">
    <location>
        <begin position="393"/>
        <end position="415"/>
    </location>
</feature>
<dbReference type="PATRIC" id="fig|1280946.3.peg.3062"/>
<name>A0A062U367_9PROT</name>